<comment type="pathway">
    <text evidence="1 7">Cell wall biogenesis; peptidoglycan biosynthesis.</text>
</comment>
<dbReference type="PROSITE" id="PS52029">
    <property type="entry name" value="LD_TPASE"/>
    <property type="match status" value="1"/>
</dbReference>
<dbReference type="InterPro" id="IPR038063">
    <property type="entry name" value="Transpep_catalytic_dom"/>
</dbReference>
<proteinExistence type="inferred from homology"/>
<dbReference type="InterPro" id="IPR005490">
    <property type="entry name" value="LD_TPept_cat_dom"/>
</dbReference>
<dbReference type="InterPro" id="IPR036366">
    <property type="entry name" value="PGBDSf"/>
</dbReference>
<evidence type="ECO:0000256" key="1">
    <source>
        <dbReference type="ARBA" id="ARBA00004752"/>
    </source>
</evidence>
<evidence type="ECO:0000256" key="7">
    <source>
        <dbReference type="PROSITE-ProRule" id="PRU01373"/>
    </source>
</evidence>
<dbReference type="RefSeq" id="WP_407030840.1">
    <property type="nucleotide sequence ID" value="NZ_JAQGEF010000006.1"/>
</dbReference>
<evidence type="ECO:0000256" key="3">
    <source>
        <dbReference type="ARBA" id="ARBA00022679"/>
    </source>
</evidence>
<dbReference type="Pfam" id="PF03734">
    <property type="entry name" value="YkuD"/>
    <property type="match status" value="1"/>
</dbReference>
<dbReference type="Pfam" id="PF20142">
    <property type="entry name" value="Scaffold"/>
    <property type="match status" value="1"/>
</dbReference>
<dbReference type="Gene3D" id="1.10.101.10">
    <property type="entry name" value="PGBD-like superfamily/PGBD"/>
    <property type="match status" value="1"/>
</dbReference>
<protein>
    <submittedName>
        <fullName evidence="9">L,D-transpeptidase family protein</fullName>
    </submittedName>
</protein>
<feature type="active site" description="Proton donor/acceptor" evidence="7">
    <location>
        <position position="436"/>
    </location>
</feature>
<evidence type="ECO:0000313" key="10">
    <source>
        <dbReference type="Proteomes" id="UP001210231"/>
    </source>
</evidence>
<accession>A0ABT4UI45</accession>
<dbReference type="PANTHER" id="PTHR41533">
    <property type="entry name" value="L,D-TRANSPEPTIDASE HI_1667-RELATED"/>
    <property type="match status" value="1"/>
</dbReference>
<feature type="active site" description="Nucleophile" evidence="7">
    <location>
        <position position="455"/>
    </location>
</feature>
<comment type="similarity">
    <text evidence="2">Belongs to the YkuD family.</text>
</comment>
<dbReference type="Gene3D" id="2.40.440.10">
    <property type="entry name" value="L,D-transpeptidase catalytic domain-like"/>
    <property type="match status" value="1"/>
</dbReference>
<dbReference type="InterPro" id="IPR052905">
    <property type="entry name" value="LD-transpeptidase_YkuD-like"/>
</dbReference>
<keyword evidence="4 7" id="KW-0133">Cell shape</keyword>
<feature type="domain" description="L,D-TPase catalytic" evidence="8">
    <location>
        <begin position="323"/>
        <end position="481"/>
    </location>
</feature>
<evidence type="ECO:0000256" key="6">
    <source>
        <dbReference type="ARBA" id="ARBA00023316"/>
    </source>
</evidence>
<evidence type="ECO:0000259" key="8">
    <source>
        <dbReference type="PROSITE" id="PS52029"/>
    </source>
</evidence>
<dbReference type="Proteomes" id="UP001210231">
    <property type="component" value="Unassembled WGS sequence"/>
</dbReference>
<dbReference type="Pfam" id="PF01471">
    <property type="entry name" value="PG_binding_1"/>
    <property type="match status" value="1"/>
</dbReference>
<dbReference type="InterPro" id="IPR045380">
    <property type="entry name" value="LD_TPept_scaffold_dom"/>
</dbReference>
<dbReference type="SUPFAM" id="SSF47090">
    <property type="entry name" value="PGBD-like"/>
    <property type="match status" value="1"/>
</dbReference>
<sequence>MNRHISILILAILFLAVGCKNETPKSIVPVTRDTSITKENAFTNLFLDSADVEKYLLADTITGDDSLLVDNFYKERNYQFAWFDTTGITEQALNFKNLYHKYIFDFGDSSLINARLDEEIEDFVINTPDLTKPGNKIKKLELDLTKHFFKYARLAYEGSTKMKLSDLGWFIPRKKLDLKLLLDSVVASKGSVLNNYEPNHPILGKLTQAFVNYTNINKNGGWDTSLTAPKANYKIGDSLPAIGALKKRLIIEGDLDKNAQNDFFDSATVLAVNQSRQRFGLKASGVVDAAFVKELNVPVHSRLQQLMINMERLKWVPKPDSGRYVIVNIPDYKLFVYDNNQLQFDMVVVTGSEAHSTVIFSDEISVIAFSPYWNIPYSIVKKEIGNRGQAYYDRNHYEVVGKYSDGLPQLRQKPGPWNALGRVKFLFPNSYSIYLHDTPSKHVFNRDNRAASHGCIRIQEPAKMAAFLLDYDPAYTQDSITKLMNATKEVNVKLKRKVPVFICYFTSWVDKNGLVNFRKDIYKHDEQMLDKLFK</sequence>
<dbReference type="EMBL" id="JAQGEF010000006">
    <property type="protein sequence ID" value="MDA3614515.1"/>
    <property type="molecule type" value="Genomic_DNA"/>
</dbReference>
<evidence type="ECO:0000256" key="5">
    <source>
        <dbReference type="ARBA" id="ARBA00022984"/>
    </source>
</evidence>
<dbReference type="PANTHER" id="PTHR41533:SF2">
    <property type="entry name" value="BLR7131 PROTEIN"/>
    <property type="match status" value="1"/>
</dbReference>
<dbReference type="CDD" id="cd16913">
    <property type="entry name" value="YkuD_like"/>
    <property type="match status" value="1"/>
</dbReference>
<keyword evidence="5 7" id="KW-0573">Peptidoglycan synthesis</keyword>
<gene>
    <name evidence="9" type="ORF">O3P16_06820</name>
</gene>
<keyword evidence="6 7" id="KW-0961">Cell wall biogenesis/degradation</keyword>
<keyword evidence="10" id="KW-1185">Reference proteome</keyword>
<comment type="caution">
    <text evidence="9">The sequence shown here is derived from an EMBL/GenBank/DDBJ whole genome shotgun (WGS) entry which is preliminary data.</text>
</comment>
<reference evidence="9 10" key="1">
    <citation type="submission" date="2022-12" db="EMBL/GenBank/DDBJ databases">
        <title>Chitinophagaceae gen. sp. nov., a new member of the family Chitinophagaceae, isolated from soil in a chemical factory.</title>
        <authorList>
            <person name="Ke Z."/>
        </authorList>
    </citation>
    <scope>NUCLEOTIDE SEQUENCE [LARGE SCALE GENOMIC DNA]</scope>
    <source>
        <strain evidence="9 10">LY-5</strain>
    </source>
</reference>
<dbReference type="SUPFAM" id="SSF141523">
    <property type="entry name" value="L,D-transpeptidase catalytic domain-like"/>
    <property type="match status" value="1"/>
</dbReference>
<evidence type="ECO:0000256" key="4">
    <source>
        <dbReference type="ARBA" id="ARBA00022960"/>
    </source>
</evidence>
<organism evidence="9 10">
    <name type="scientific">Polluticaenibacter yanchengensis</name>
    <dbReference type="NCBI Taxonomy" id="3014562"/>
    <lineage>
        <taxon>Bacteria</taxon>
        <taxon>Pseudomonadati</taxon>
        <taxon>Bacteroidota</taxon>
        <taxon>Chitinophagia</taxon>
        <taxon>Chitinophagales</taxon>
        <taxon>Chitinophagaceae</taxon>
        <taxon>Polluticaenibacter</taxon>
    </lineage>
</organism>
<name>A0ABT4UI45_9BACT</name>
<evidence type="ECO:0000256" key="2">
    <source>
        <dbReference type="ARBA" id="ARBA00005992"/>
    </source>
</evidence>
<evidence type="ECO:0000313" key="9">
    <source>
        <dbReference type="EMBL" id="MDA3614515.1"/>
    </source>
</evidence>
<dbReference type="PROSITE" id="PS51257">
    <property type="entry name" value="PROKAR_LIPOPROTEIN"/>
    <property type="match status" value="1"/>
</dbReference>
<dbReference type="InterPro" id="IPR002477">
    <property type="entry name" value="Peptidoglycan-bd-like"/>
</dbReference>
<keyword evidence="3" id="KW-0808">Transferase</keyword>
<dbReference type="InterPro" id="IPR036365">
    <property type="entry name" value="PGBD-like_sf"/>
</dbReference>